<dbReference type="Proteomes" id="UP000198427">
    <property type="component" value="Unassembled WGS sequence"/>
</dbReference>
<organism evidence="1 2">
    <name type="scientific">Prevotella jejuni</name>
    <dbReference type="NCBI Taxonomy" id="1177574"/>
    <lineage>
        <taxon>Bacteria</taxon>
        <taxon>Pseudomonadati</taxon>
        <taxon>Bacteroidota</taxon>
        <taxon>Bacteroidia</taxon>
        <taxon>Bacteroidales</taxon>
        <taxon>Prevotellaceae</taxon>
        <taxon>Prevotella</taxon>
    </lineage>
</organism>
<name>A0AA94S1I7_9BACT</name>
<comment type="caution">
    <text evidence="1">The sequence shown here is derived from an EMBL/GenBank/DDBJ whole genome shotgun (WGS) entry which is preliminary data.</text>
</comment>
<dbReference type="AlphaFoldDB" id="A0AA94S1I7"/>
<protein>
    <submittedName>
        <fullName evidence="1">Uncharacterized protein</fullName>
    </submittedName>
</protein>
<reference evidence="1 2" key="1">
    <citation type="submission" date="2017-06" db="EMBL/GenBank/DDBJ databases">
        <authorList>
            <person name="Varghese N."/>
            <person name="Submissions S."/>
        </authorList>
    </citation>
    <scope>NUCLEOTIDE SEQUENCE [LARGE SCALE GENOMIC DNA]</scope>
    <source>
        <strain evidence="1 2">DSM 26989</strain>
    </source>
</reference>
<keyword evidence="2" id="KW-1185">Reference proteome</keyword>
<accession>A0AA94S1I7</accession>
<proteinExistence type="predicted"/>
<sequence>MAGDNPTLYGYVSDSNINIDILGLTDFYITPSGKAIPATGYRYVSKEAPYLDELKSTKTIPANSNGTYFSFDNFDTPNPKALQVPHDASVKASFDTLQIVDDVEIPKGKWGKADYLEPITKDFPEFGKGGATQAITHKEIKVDKIEHLDLH</sequence>
<evidence type="ECO:0000313" key="1">
    <source>
        <dbReference type="EMBL" id="SNS13347.1"/>
    </source>
</evidence>
<gene>
    <name evidence="1" type="ORF">SAMN06265364_14717</name>
</gene>
<dbReference type="EMBL" id="FZNZ01000047">
    <property type="protein sequence ID" value="SNS13347.1"/>
    <property type="molecule type" value="Genomic_DNA"/>
</dbReference>
<evidence type="ECO:0000313" key="2">
    <source>
        <dbReference type="Proteomes" id="UP000198427"/>
    </source>
</evidence>